<keyword evidence="2" id="KW-0285">Flavoprotein</keyword>
<organism evidence="6 7">
    <name type="scientific">Candidatus Yanofskybacteria bacterium RIFCSPHIGHO2_01_FULL_44_17</name>
    <dbReference type="NCBI Taxonomy" id="1802668"/>
    <lineage>
        <taxon>Bacteria</taxon>
        <taxon>Candidatus Yanofskyibacteriota</taxon>
    </lineage>
</organism>
<dbReference type="GO" id="GO:0071949">
    <property type="term" value="F:FAD binding"/>
    <property type="evidence" value="ECO:0007669"/>
    <property type="project" value="InterPro"/>
</dbReference>
<dbReference type="SUPFAM" id="SSF56176">
    <property type="entry name" value="FAD-binding/transporter-associated domain-like"/>
    <property type="match status" value="1"/>
</dbReference>
<evidence type="ECO:0000313" key="7">
    <source>
        <dbReference type="Proteomes" id="UP000177507"/>
    </source>
</evidence>
<dbReference type="Gene3D" id="3.30.465.10">
    <property type="match status" value="1"/>
</dbReference>
<comment type="cofactor">
    <cofactor evidence="1">
        <name>FAD</name>
        <dbReference type="ChEBI" id="CHEBI:57692"/>
    </cofactor>
</comment>
<dbReference type="EMBL" id="MGJI01000011">
    <property type="protein sequence ID" value="OGN05251.1"/>
    <property type="molecule type" value="Genomic_DNA"/>
</dbReference>
<dbReference type="Pfam" id="PF02913">
    <property type="entry name" value="FAD-oxidase_C"/>
    <property type="match status" value="1"/>
</dbReference>
<dbReference type="InterPro" id="IPR016166">
    <property type="entry name" value="FAD-bd_PCMH"/>
</dbReference>
<dbReference type="Gene3D" id="1.10.45.10">
    <property type="entry name" value="Vanillyl-alcohol Oxidase, Chain A, domain 4"/>
    <property type="match status" value="1"/>
</dbReference>
<dbReference type="PANTHER" id="PTHR11748">
    <property type="entry name" value="D-LACTATE DEHYDROGENASE"/>
    <property type="match status" value="1"/>
</dbReference>
<dbReference type="GO" id="GO:0008720">
    <property type="term" value="F:D-lactate dehydrogenase (NAD+) activity"/>
    <property type="evidence" value="ECO:0007669"/>
    <property type="project" value="TreeGrafter"/>
</dbReference>
<dbReference type="InterPro" id="IPR016171">
    <property type="entry name" value="Vanillyl_alc_oxidase_C-sub2"/>
</dbReference>
<evidence type="ECO:0000256" key="3">
    <source>
        <dbReference type="ARBA" id="ARBA00022827"/>
    </source>
</evidence>
<dbReference type="InterPro" id="IPR036318">
    <property type="entry name" value="FAD-bd_PCMH-like_sf"/>
</dbReference>
<protein>
    <recommendedName>
        <fullName evidence="5">FAD-binding PCMH-type domain-containing protein</fullName>
    </recommendedName>
</protein>
<evidence type="ECO:0000259" key="5">
    <source>
        <dbReference type="PROSITE" id="PS51387"/>
    </source>
</evidence>
<dbReference type="PROSITE" id="PS51387">
    <property type="entry name" value="FAD_PCMH"/>
    <property type="match status" value="1"/>
</dbReference>
<keyword evidence="3" id="KW-0274">FAD</keyword>
<evidence type="ECO:0000256" key="2">
    <source>
        <dbReference type="ARBA" id="ARBA00022630"/>
    </source>
</evidence>
<dbReference type="GO" id="GO:0004458">
    <property type="term" value="F:D-lactate dehydrogenase (cytochrome) activity"/>
    <property type="evidence" value="ECO:0007669"/>
    <property type="project" value="TreeGrafter"/>
</dbReference>
<dbReference type="STRING" id="1802668.A2831_02690"/>
<sequence>MAIETLKSIIKGEITEEGIESFSKDASIFEVKPVAVVKPQDVDDVRALVKFVSENKKDEPDLSLTARAAGTDMSGGPLNESIIIDFGNFNRILEVGDSWATSESGVYYRDFERATLAKGLLLPSYPASRELCTVGGMVANNSGGEKSLAYGKTADYIEELSMILGDGEEYTIKALGADELESKRGQDNFEGQVYNQMYGLLEQNYDQIKNAKPKVSKNSAGYALWDVWNRQKFDLNRLVCGSQGTLGMITKIKFRLIRPNKVSKLLVIFLNDLKPLGSLVNAVLEYKPESFEVYDDNTLKLAVKFWPSMIKSMKGNALLLGLRFIPEMLMLITGGMPKLVLIAEFTGNDGGVILDKIKKVKSDIGNKFKVKSRIASSQADAEKYWTIRRESFNLLRKHVQGKKTAPFIDDVIVRPEQLPEFLPRLSAILEQYKNMTYTIAGHAGDANFHIIPLMDLANTKDRSSIIEIAEKVYNLVIEYGGSITAEHNDGLIRTPFLEKMYGPAICKLFEETKKIFDPQNIFNPRKKVGGNMQFAVNHIKNER</sequence>
<reference evidence="6 7" key="1">
    <citation type="journal article" date="2016" name="Nat. Commun.">
        <title>Thousands of microbial genomes shed light on interconnected biogeochemical processes in an aquifer system.</title>
        <authorList>
            <person name="Anantharaman K."/>
            <person name="Brown C.T."/>
            <person name="Hug L.A."/>
            <person name="Sharon I."/>
            <person name="Castelle C.J."/>
            <person name="Probst A.J."/>
            <person name="Thomas B.C."/>
            <person name="Singh A."/>
            <person name="Wilkins M.J."/>
            <person name="Karaoz U."/>
            <person name="Brodie E.L."/>
            <person name="Williams K.H."/>
            <person name="Hubbard S.S."/>
            <person name="Banfield J.F."/>
        </authorList>
    </citation>
    <scope>NUCLEOTIDE SEQUENCE [LARGE SCALE GENOMIC DNA]</scope>
</reference>
<proteinExistence type="predicted"/>
<dbReference type="PANTHER" id="PTHR11748:SF119">
    <property type="entry name" value="D-2-HYDROXYGLUTARATE DEHYDROGENASE"/>
    <property type="match status" value="1"/>
</dbReference>
<feature type="domain" description="FAD-binding PCMH-type" evidence="5">
    <location>
        <begin position="29"/>
        <end position="259"/>
    </location>
</feature>
<evidence type="ECO:0000256" key="4">
    <source>
        <dbReference type="ARBA" id="ARBA00023002"/>
    </source>
</evidence>
<dbReference type="InterPro" id="IPR006094">
    <property type="entry name" value="Oxid_FAD_bind_N"/>
</dbReference>
<dbReference type="InterPro" id="IPR016164">
    <property type="entry name" value="FAD-linked_Oxase-like_C"/>
</dbReference>
<accession>A0A1F8EWL2</accession>
<dbReference type="Proteomes" id="UP000177507">
    <property type="component" value="Unassembled WGS sequence"/>
</dbReference>
<comment type="caution">
    <text evidence="6">The sequence shown here is derived from an EMBL/GenBank/DDBJ whole genome shotgun (WGS) entry which is preliminary data.</text>
</comment>
<dbReference type="InterPro" id="IPR004113">
    <property type="entry name" value="FAD-bd_oxidored_4_C"/>
</dbReference>
<dbReference type="AlphaFoldDB" id="A0A1F8EWL2"/>
<evidence type="ECO:0000313" key="6">
    <source>
        <dbReference type="EMBL" id="OGN05251.1"/>
    </source>
</evidence>
<dbReference type="Gene3D" id="3.30.70.2740">
    <property type="match status" value="1"/>
</dbReference>
<dbReference type="InterPro" id="IPR016169">
    <property type="entry name" value="FAD-bd_PCMH_sub2"/>
</dbReference>
<name>A0A1F8EWL2_9BACT</name>
<keyword evidence="4" id="KW-0560">Oxidoreductase</keyword>
<gene>
    <name evidence="6" type="ORF">A2831_02690</name>
</gene>
<dbReference type="Pfam" id="PF01565">
    <property type="entry name" value="FAD_binding_4"/>
    <property type="match status" value="1"/>
</dbReference>
<evidence type="ECO:0000256" key="1">
    <source>
        <dbReference type="ARBA" id="ARBA00001974"/>
    </source>
</evidence>
<dbReference type="SUPFAM" id="SSF55103">
    <property type="entry name" value="FAD-linked oxidases, C-terminal domain"/>
    <property type="match status" value="1"/>
</dbReference>
<dbReference type="GO" id="GO:1903457">
    <property type="term" value="P:lactate catabolic process"/>
    <property type="evidence" value="ECO:0007669"/>
    <property type="project" value="TreeGrafter"/>
</dbReference>